<feature type="transmembrane region" description="Helical" evidence="7">
    <location>
        <begin position="13"/>
        <end position="30"/>
    </location>
</feature>
<sequence length="233" mass="25111">MAANPWFIDPAHITLRLVLAFLLGGVIGFEREHSSHAAGMRTHILVCLGATLIMLLSMYGFSEFAVLDNVRLDPARLAAQVISGIGFLGAGTILFTGKSITGLTTAASLWVVAAIGLAIGAGFYYAAVLAVLLVLISLFVLNRIEQKYFRGKKLYHFKLQAADRPGMLSRVSLTVANRGGVIKMLSVEEQADDDIADPSVLIMLNLRLAKEGMLLQTVEDLKHLDGVKSVVCD</sequence>
<accession>A0A916K813</accession>
<dbReference type="Proteomes" id="UP000693672">
    <property type="component" value="Unassembled WGS sequence"/>
</dbReference>
<comment type="subcellular location">
    <subcellularLocation>
        <location evidence="1">Cell membrane</location>
        <topology evidence="1">Multi-pass membrane protein</topology>
    </subcellularLocation>
</comment>
<evidence type="ECO:0000256" key="5">
    <source>
        <dbReference type="ARBA" id="ARBA00022989"/>
    </source>
</evidence>
<dbReference type="InterPro" id="IPR003416">
    <property type="entry name" value="MgtC/SapB/SrpB/YhiD_fam"/>
</dbReference>
<reference evidence="9" key="1">
    <citation type="submission" date="2021-06" db="EMBL/GenBank/DDBJ databases">
        <authorList>
            <person name="Criscuolo A."/>
        </authorList>
    </citation>
    <scope>NUCLEOTIDE SEQUENCE</scope>
    <source>
        <strain evidence="9">CIP111600</strain>
    </source>
</reference>
<evidence type="ECO:0000256" key="3">
    <source>
        <dbReference type="ARBA" id="ARBA00022475"/>
    </source>
</evidence>
<feature type="transmembrane region" description="Helical" evidence="7">
    <location>
        <begin position="125"/>
        <end position="144"/>
    </location>
</feature>
<dbReference type="EMBL" id="CAJVAS010000068">
    <property type="protein sequence ID" value="CAG7652264.1"/>
    <property type="molecule type" value="Genomic_DNA"/>
</dbReference>
<protein>
    <submittedName>
        <fullName evidence="9">Protein SapB</fullName>
    </submittedName>
</protein>
<evidence type="ECO:0000256" key="2">
    <source>
        <dbReference type="ARBA" id="ARBA00009298"/>
    </source>
</evidence>
<evidence type="ECO:0000256" key="6">
    <source>
        <dbReference type="ARBA" id="ARBA00023136"/>
    </source>
</evidence>
<evidence type="ECO:0000256" key="1">
    <source>
        <dbReference type="ARBA" id="ARBA00004651"/>
    </source>
</evidence>
<comment type="similarity">
    <text evidence="2">Belongs to the MgtC/SapB family.</text>
</comment>
<comment type="caution">
    <text evidence="9">The sequence shown here is derived from an EMBL/GenBank/DDBJ whole genome shotgun (WGS) entry which is preliminary data.</text>
</comment>
<evidence type="ECO:0000256" key="4">
    <source>
        <dbReference type="ARBA" id="ARBA00022692"/>
    </source>
</evidence>
<evidence type="ECO:0000313" key="10">
    <source>
        <dbReference type="Proteomes" id="UP000693672"/>
    </source>
</evidence>
<dbReference type="AlphaFoldDB" id="A0A916K813"/>
<feature type="transmembrane region" description="Helical" evidence="7">
    <location>
        <begin position="77"/>
        <end position="95"/>
    </location>
</feature>
<feature type="transmembrane region" description="Helical" evidence="7">
    <location>
        <begin position="42"/>
        <end position="62"/>
    </location>
</feature>
<keyword evidence="3" id="KW-1003">Cell membrane</keyword>
<feature type="transmembrane region" description="Helical" evidence="7">
    <location>
        <begin position="102"/>
        <end position="119"/>
    </location>
</feature>
<dbReference type="GO" id="GO:0005886">
    <property type="term" value="C:plasma membrane"/>
    <property type="evidence" value="ECO:0007669"/>
    <property type="project" value="UniProtKB-SubCell"/>
</dbReference>
<keyword evidence="6 7" id="KW-0472">Membrane</keyword>
<dbReference type="Pfam" id="PF02308">
    <property type="entry name" value="MgtC"/>
    <property type="match status" value="1"/>
</dbReference>
<keyword evidence="10" id="KW-1185">Reference proteome</keyword>
<proteinExistence type="inferred from homology"/>
<dbReference type="RefSeq" id="WP_218096142.1">
    <property type="nucleotide sequence ID" value="NZ_CAJVAS010000068.1"/>
</dbReference>
<gene>
    <name evidence="9" type="primary">sapB_4</name>
    <name evidence="9" type="ORF">PAESOLCIP111_06492</name>
</gene>
<keyword evidence="5 7" id="KW-1133">Transmembrane helix</keyword>
<dbReference type="PANTHER" id="PTHR33778:SF1">
    <property type="entry name" value="MAGNESIUM TRANSPORTER YHID-RELATED"/>
    <property type="match status" value="1"/>
</dbReference>
<dbReference type="PANTHER" id="PTHR33778">
    <property type="entry name" value="PROTEIN MGTC"/>
    <property type="match status" value="1"/>
</dbReference>
<organism evidence="9 10">
    <name type="scientific">Paenibacillus solanacearum</name>
    <dbReference type="NCBI Taxonomy" id="2048548"/>
    <lineage>
        <taxon>Bacteria</taxon>
        <taxon>Bacillati</taxon>
        <taxon>Bacillota</taxon>
        <taxon>Bacilli</taxon>
        <taxon>Bacillales</taxon>
        <taxon>Paenibacillaceae</taxon>
        <taxon>Paenibacillus</taxon>
    </lineage>
</organism>
<keyword evidence="4 7" id="KW-0812">Transmembrane</keyword>
<evidence type="ECO:0000313" key="9">
    <source>
        <dbReference type="EMBL" id="CAG7652264.1"/>
    </source>
</evidence>
<evidence type="ECO:0000256" key="7">
    <source>
        <dbReference type="SAM" id="Phobius"/>
    </source>
</evidence>
<dbReference type="InterPro" id="IPR049177">
    <property type="entry name" value="MgtC_SapB_SrpB_YhiD_N"/>
</dbReference>
<feature type="domain" description="MgtC/SapB/SrpB/YhiD N-terminal" evidence="8">
    <location>
        <begin position="17"/>
        <end position="146"/>
    </location>
</feature>
<name>A0A916K813_9BACL</name>
<evidence type="ECO:0000259" key="8">
    <source>
        <dbReference type="Pfam" id="PF02308"/>
    </source>
</evidence>